<name>A0ABR0Q5B0_GOSAR</name>
<proteinExistence type="predicted"/>
<organism evidence="2 3">
    <name type="scientific">Gossypium arboreum</name>
    <name type="common">Tree cotton</name>
    <name type="synonym">Gossypium nanking</name>
    <dbReference type="NCBI Taxonomy" id="29729"/>
    <lineage>
        <taxon>Eukaryota</taxon>
        <taxon>Viridiplantae</taxon>
        <taxon>Streptophyta</taxon>
        <taxon>Embryophyta</taxon>
        <taxon>Tracheophyta</taxon>
        <taxon>Spermatophyta</taxon>
        <taxon>Magnoliopsida</taxon>
        <taxon>eudicotyledons</taxon>
        <taxon>Gunneridae</taxon>
        <taxon>Pentapetalae</taxon>
        <taxon>rosids</taxon>
        <taxon>malvids</taxon>
        <taxon>Malvales</taxon>
        <taxon>Malvaceae</taxon>
        <taxon>Malvoideae</taxon>
        <taxon>Gossypium</taxon>
    </lineage>
</organism>
<protein>
    <recommendedName>
        <fullName evidence="1">Reverse transcriptase zinc-binding domain-containing protein</fullName>
    </recommendedName>
</protein>
<sequence>MCHEMEKIICNFVWGNTEEKKGLNLVNWDYLCKEMKNGGLGFKKFDCLNNAFLMKIGFSLVKKTDHLWVQVLKVKYRWKGKLPISLYEGNTSCLWKRACGFWSMVRDSVIWNIENGASVDIWRDNWIKDWGPLINSCTKPKCILKQHVPVKDFVSPSGDWNWPIFNSVLPRPIILSISAYKPPSVHDPVDSIGWVHDKKGVFSVKSAYATNCGMELSKSDGIWHQIWHILVPQKLRVFIWLALLDRILTNENRVRRQLTTDASCMICGSSLENIDHVLRFCTLVVAISIYVIKVEMRWEFFNFNFKDWLGKNLTNLEYFTCESSGWLSLIMVITCEKLLDERQFSYG</sequence>
<comment type="caution">
    <text evidence="2">The sequence shown here is derived from an EMBL/GenBank/DDBJ whole genome shotgun (WGS) entry which is preliminary data.</text>
</comment>
<keyword evidence="3" id="KW-1185">Reference proteome</keyword>
<evidence type="ECO:0000313" key="2">
    <source>
        <dbReference type="EMBL" id="KAK5834216.1"/>
    </source>
</evidence>
<gene>
    <name evidence="2" type="ORF">PVK06_018090</name>
</gene>
<evidence type="ECO:0000259" key="1">
    <source>
        <dbReference type="Pfam" id="PF13966"/>
    </source>
</evidence>
<dbReference type="Pfam" id="PF13966">
    <property type="entry name" value="zf-RVT"/>
    <property type="match status" value="1"/>
</dbReference>
<reference evidence="2 3" key="1">
    <citation type="submission" date="2023-03" db="EMBL/GenBank/DDBJ databases">
        <title>WGS of Gossypium arboreum.</title>
        <authorList>
            <person name="Yu D."/>
        </authorList>
    </citation>
    <scope>NUCLEOTIDE SEQUENCE [LARGE SCALE GENOMIC DNA]</scope>
    <source>
        <tissue evidence="2">Leaf</tissue>
    </source>
</reference>
<dbReference type="InterPro" id="IPR026960">
    <property type="entry name" value="RVT-Znf"/>
</dbReference>
<evidence type="ECO:0000313" key="3">
    <source>
        <dbReference type="Proteomes" id="UP001358586"/>
    </source>
</evidence>
<accession>A0ABR0Q5B0</accession>
<dbReference type="Proteomes" id="UP001358586">
    <property type="component" value="Chromosome 5"/>
</dbReference>
<feature type="domain" description="Reverse transcriptase zinc-binding" evidence="1">
    <location>
        <begin position="202"/>
        <end position="284"/>
    </location>
</feature>
<dbReference type="EMBL" id="JARKNE010000005">
    <property type="protein sequence ID" value="KAK5834216.1"/>
    <property type="molecule type" value="Genomic_DNA"/>
</dbReference>